<keyword evidence="1" id="KW-0812">Transmembrane</keyword>
<evidence type="ECO:0000256" key="1">
    <source>
        <dbReference type="SAM" id="Phobius"/>
    </source>
</evidence>
<feature type="non-terminal residue" evidence="3">
    <location>
        <position position="231"/>
    </location>
</feature>
<sequence length="231" mass="26403">ESFLKRNSIVFLSFSGVLFVINVFVFILWIPRGYLSAYLLFPLNLLNTALRFNWETIVALLIGSSGMGAIFLAFSSFVAKRKVISKEDERKKITESKAYKGREKNKFEESQRFTDEQEEAYEEAVETVDIDKYKELSNQLLLGTSEFGLPYIINFSEFNQHVLVPATTGSGKTTLLQLIVQHAVKFNLPVILIDGKGARDTLESMREIARFYDKEVHAFTDDGDMRYNPVE</sequence>
<evidence type="ECO:0000313" key="4">
    <source>
        <dbReference type="Proteomes" id="UP000004933"/>
    </source>
</evidence>
<proteinExistence type="predicted"/>
<feature type="transmembrane region" description="Helical" evidence="1">
    <location>
        <begin position="9"/>
        <end position="30"/>
    </location>
</feature>
<keyword evidence="1" id="KW-1133">Transmembrane helix</keyword>
<evidence type="ECO:0000313" key="3">
    <source>
        <dbReference type="EMBL" id="EFU89167.1"/>
    </source>
</evidence>
<dbReference type="Proteomes" id="UP000004933">
    <property type="component" value="Unassembled WGS sequence"/>
</dbReference>
<feature type="transmembrane region" description="Helical" evidence="1">
    <location>
        <begin position="57"/>
        <end position="79"/>
    </location>
</feature>
<dbReference type="InterPro" id="IPR027417">
    <property type="entry name" value="P-loop_NTPase"/>
</dbReference>
<name>A0ABC9P267_ENTFL</name>
<dbReference type="SUPFAM" id="SSF52540">
    <property type="entry name" value="P-loop containing nucleoside triphosphate hydrolases"/>
    <property type="match status" value="1"/>
</dbReference>
<dbReference type="Pfam" id="PF01935">
    <property type="entry name" value="DUF87"/>
    <property type="match status" value="1"/>
</dbReference>
<dbReference type="EMBL" id="AEBE01000132">
    <property type="protein sequence ID" value="EFU89167.1"/>
    <property type="molecule type" value="Genomic_DNA"/>
</dbReference>
<dbReference type="InterPro" id="IPR002789">
    <property type="entry name" value="HerA_central"/>
</dbReference>
<feature type="domain" description="Helicase HerA central" evidence="2">
    <location>
        <begin position="149"/>
        <end position="197"/>
    </location>
</feature>
<gene>
    <name evidence="3" type="ORF">HMPREF9511_02865</name>
</gene>
<comment type="caution">
    <text evidence="3">The sequence shown here is derived from an EMBL/GenBank/DDBJ whole genome shotgun (WGS) entry which is preliminary data.</text>
</comment>
<accession>A0ABC9P267</accession>
<keyword evidence="1" id="KW-0472">Membrane</keyword>
<evidence type="ECO:0000259" key="2">
    <source>
        <dbReference type="Pfam" id="PF01935"/>
    </source>
</evidence>
<dbReference type="AlphaFoldDB" id="A0ABC9P267"/>
<feature type="non-terminal residue" evidence="3">
    <location>
        <position position="1"/>
    </location>
</feature>
<dbReference type="RefSeq" id="WP_002393543.1">
    <property type="nucleotide sequence ID" value="NZ_GL454869.1"/>
</dbReference>
<reference evidence="3 4" key="1">
    <citation type="submission" date="2010-09" db="EMBL/GenBank/DDBJ databases">
        <authorList>
            <person name="Weinstock G."/>
            <person name="Sodergren E."/>
            <person name="Clifton S."/>
            <person name="Fulton L."/>
            <person name="Fulton B."/>
            <person name="Courtney L."/>
            <person name="Fronick C."/>
            <person name="Harrison M."/>
            <person name="Strong C."/>
            <person name="Farmer C."/>
            <person name="Delahaunty K."/>
            <person name="Markovic C."/>
            <person name="Hall O."/>
            <person name="Minx P."/>
            <person name="Tomlinson C."/>
            <person name="Mitreva M."/>
            <person name="Hou S."/>
            <person name="Chen J."/>
            <person name="Wollam A."/>
            <person name="Pepin K.H."/>
            <person name="Johnson M."/>
            <person name="Bhonagiri V."/>
            <person name="Zhang X."/>
            <person name="Suruliraj S."/>
            <person name="Warren W."/>
            <person name="Chinwalla A."/>
            <person name="Mardis E.R."/>
            <person name="Wilson R.K."/>
        </authorList>
    </citation>
    <scope>NUCLEOTIDE SEQUENCE [LARGE SCALE GENOMIC DNA]</scope>
    <source>
        <strain evidence="3 4">TX0630</strain>
    </source>
</reference>
<organism evidence="3 4">
    <name type="scientific">Enterococcus faecalis TX0630</name>
    <dbReference type="NCBI Taxonomy" id="749508"/>
    <lineage>
        <taxon>Bacteria</taxon>
        <taxon>Bacillati</taxon>
        <taxon>Bacillota</taxon>
        <taxon>Bacilli</taxon>
        <taxon>Lactobacillales</taxon>
        <taxon>Enterococcaceae</taxon>
        <taxon>Enterococcus</taxon>
    </lineage>
</organism>
<dbReference type="Gene3D" id="3.40.50.300">
    <property type="entry name" value="P-loop containing nucleotide triphosphate hydrolases"/>
    <property type="match status" value="1"/>
</dbReference>
<protein>
    <recommendedName>
        <fullName evidence="2">Helicase HerA central domain-containing protein</fullName>
    </recommendedName>
</protein>